<proteinExistence type="predicted"/>
<protein>
    <recommendedName>
        <fullName evidence="1">DSBA-like thioredoxin domain-containing protein</fullName>
    </recommendedName>
</protein>
<name>A0A9W8E6M9_9FUNG</name>
<comment type="caution">
    <text evidence="2">The sequence shown here is derived from an EMBL/GenBank/DDBJ whole genome shotgun (WGS) entry which is preliminary data.</text>
</comment>
<dbReference type="EMBL" id="JANBPY010000872">
    <property type="protein sequence ID" value="KAJ1963089.1"/>
    <property type="molecule type" value="Genomic_DNA"/>
</dbReference>
<dbReference type="Proteomes" id="UP001150925">
    <property type="component" value="Unassembled WGS sequence"/>
</dbReference>
<evidence type="ECO:0000259" key="1">
    <source>
        <dbReference type="Pfam" id="PF01323"/>
    </source>
</evidence>
<dbReference type="PANTHER" id="PTHR13887">
    <property type="entry name" value="GLUTATHIONE S-TRANSFERASE KAPPA"/>
    <property type="match status" value="1"/>
</dbReference>
<dbReference type="PANTHER" id="PTHR13887:SF41">
    <property type="entry name" value="THIOREDOXIN SUPERFAMILY PROTEIN"/>
    <property type="match status" value="1"/>
</dbReference>
<reference evidence="2" key="1">
    <citation type="submission" date="2022-07" db="EMBL/GenBank/DDBJ databases">
        <title>Phylogenomic reconstructions and comparative analyses of Kickxellomycotina fungi.</title>
        <authorList>
            <person name="Reynolds N.K."/>
            <person name="Stajich J.E."/>
            <person name="Barry K."/>
            <person name="Grigoriev I.V."/>
            <person name="Crous P."/>
            <person name="Smith M.E."/>
        </authorList>
    </citation>
    <scope>NUCLEOTIDE SEQUENCE</scope>
    <source>
        <strain evidence="2">RSA 1196</strain>
    </source>
</reference>
<dbReference type="Pfam" id="PF01323">
    <property type="entry name" value="DSBA"/>
    <property type="match status" value="1"/>
</dbReference>
<dbReference type="InterPro" id="IPR001853">
    <property type="entry name" value="DSBA-like_thioredoxin_dom"/>
</dbReference>
<dbReference type="OrthoDB" id="1930760at2759"/>
<evidence type="ECO:0000313" key="3">
    <source>
        <dbReference type="Proteomes" id="UP001150925"/>
    </source>
</evidence>
<dbReference type="GO" id="GO:0016491">
    <property type="term" value="F:oxidoreductase activity"/>
    <property type="evidence" value="ECO:0007669"/>
    <property type="project" value="InterPro"/>
</dbReference>
<gene>
    <name evidence="2" type="ORF">IWQ62_003325</name>
</gene>
<sequence>MSPAVITIEFVLDFICPWSYIYKRRLKRALRVCQNLHPEVKFNIEWRPYTLIPTPSSRAKRVDTRQRFINQLGPVKAHKMTEDLLRAADKCEEFIDATFETFFVKNKDIDDFLIMTKVIESMNVNKEDIKDSVFDKGRKCQVTALLKQNEEIGVTGCPFLIFNHTFGLAGAHSVDKLMFILEQLVEQAKNSPDS</sequence>
<dbReference type="Gene3D" id="3.40.30.10">
    <property type="entry name" value="Glutaredoxin"/>
    <property type="match status" value="1"/>
</dbReference>
<organism evidence="2 3">
    <name type="scientific">Dispira parvispora</name>
    <dbReference type="NCBI Taxonomy" id="1520584"/>
    <lineage>
        <taxon>Eukaryota</taxon>
        <taxon>Fungi</taxon>
        <taxon>Fungi incertae sedis</taxon>
        <taxon>Zoopagomycota</taxon>
        <taxon>Kickxellomycotina</taxon>
        <taxon>Dimargaritomycetes</taxon>
        <taxon>Dimargaritales</taxon>
        <taxon>Dimargaritaceae</taxon>
        <taxon>Dispira</taxon>
    </lineage>
</organism>
<dbReference type="SUPFAM" id="SSF52833">
    <property type="entry name" value="Thioredoxin-like"/>
    <property type="match status" value="1"/>
</dbReference>
<keyword evidence="3" id="KW-1185">Reference proteome</keyword>
<evidence type="ECO:0000313" key="2">
    <source>
        <dbReference type="EMBL" id="KAJ1963089.1"/>
    </source>
</evidence>
<dbReference type="AlphaFoldDB" id="A0A9W8E6M9"/>
<accession>A0A9W8E6M9</accession>
<feature type="domain" description="DSBA-like thioredoxin" evidence="1">
    <location>
        <begin position="7"/>
        <end position="177"/>
    </location>
</feature>
<dbReference type="InterPro" id="IPR036249">
    <property type="entry name" value="Thioredoxin-like_sf"/>
</dbReference>